<reference evidence="7 8" key="2">
    <citation type="journal article" date="2017" name="Genome Biol.">
        <title>New reference genome sequences of hot pepper reveal the massive evolution of plant disease-resistance genes by retroduplication.</title>
        <authorList>
            <person name="Kim S."/>
            <person name="Park J."/>
            <person name="Yeom S.I."/>
            <person name="Kim Y.M."/>
            <person name="Seo E."/>
            <person name="Kim K.T."/>
            <person name="Kim M.S."/>
            <person name="Lee J.M."/>
            <person name="Cheong K."/>
            <person name="Shin H.S."/>
            <person name="Kim S.B."/>
            <person name="Han K."/>
            <person name="Lee J."/>
            <person name="Park M."/>
            <person name="Lee H.A."/>
            <person name="Lee H.Y."/>
            <person name="Lee Y."/>
            <person name="Oh S."/>
            <person name="Lee J.H."/>
            <person name="Choi E."/>
            <person name="Choi E."/>
            <person name="Lee S.E."/>
            <person name="Jeon J."/>
            <person name="Kim H."/>
            <person name="Choi G."/>
            <person name="Song H."/>
            <person name="Lee J."/>
            <person name="Lee S.C."/>
            <person name="Kwon J.K."/>
            <person name="Lee H.Y."/>
            <person name="Koo N."/>
            <person name="Hong Y."/>
            <person name="Kim R.W."/>
            <person name="Kang W.H."/>
            <person name="Huh J.H."/>
            <person name="Kang B.C."/>
            <person name="Yang T.J."/>
            <person name="Lee Y.H."/>
            <person name="Bennetzen J.L."/>
            <person name="Choi D."/>
        </authorList>
    </citation>
    <scope>NUCLEOTIDE SEQUENCE [LARGE SCALE GENOMIC DNA]</scope>
    <source>
        <strain evidence="8">cv. CM334</strain>
    </source>
</reference>
<comment type="caution">
    <text evidence="7">The sequence shown here is derived from an EMBL/GenBank/DDBJ whole genome shotgun (WGS) entry which is preliminary data.</text>
</comment>
<dbReference type="AlphaFoldDB" id="A0A2G2ZZ32"/>
<organism evidence="7 8">
    <name type="scientific">Capsicum annuum</name>
    <name type="common">Capsicum pepper</name>
    <dbReference type="NCBI Taxonomy" id="4072"/>
    <lineage>
        <taxon>Eukaryota</taxon>
        <taxon>Viridiplantae</taxon>
        <taxon>Streptophyta</taxon>
        <taxon>Embryophyta</taxon>
        <taxon>Tracheophyta</taxon>
        <taxon>Spermatophyta</taxon>
        <taxon>Magnoliopsida</taxon>
        <taxon>eudicotyledons</taxon>
        <taxon>Gunneridae</taxon>
        <taxon>Pentapetalae</taxon>
        <taxon>asterids</taxon>
        <taxon>lamiids</taxon>
        <taxon>Solanales</taxon>
        <taxon>Solanaceae</taxon>
        <taxon>Solanoideae</taxon>
        <taxon>Capsiceae</taxon>
        <taxon>Capsicum</taxon>
    </lineage>
</organism>
<evidence type="ECO:0000256" key="3">
    <source>
        <dbReference type="ARBA" id="ARBA00022712"/>
    </source>
</evidence>
<dbReference type="Pfam" id="PF03641">
    <property type="entry name" value="Lysine_decarbox"/>
    <property type="match status" value="1"/>
</dbReference>
<dbReference type="GO" id="GO:0009691">
    <property type="term" value="P:cytokinin biosynthetic process"/>
    <property type="evidence" value="ECO:0007669"/>
    <property type="project" value="UniProtKB-KW"/>
</dbReference>
<dbReference type="EC" id="3.2.2.n1" evidence="2"/>
<evidence type="ECO:0000256" key="1">
    <source>
        <dbReference type="ARBA" id="ARBA00006763"/>
    </source>
</evidence>
<name>A0A2G2ZZ32_CAPAN</name>
<dbReference type="PANTHER" id="PTHR31223:SF69">
    <property type="entry name" value="CYTOKININ RIBOSIDE 5'-MONOPHOSPHATE PHOSPHORIBOHYDROLASE LOG3"/>
    <property type="match status" value="1"/>
</dbReference>
<evidence type="ECO:0000256" key="5">
    <source>
        <dbReference type="ARBA" id="ARBA00047718"/>
    </source>
</evidence>
<gene>
    <name evidence="7" type="ORF">T459_09317</name>
</gene>
<dbReference type="SUPFAM" id="SSF102405">
    <property type="entry name" value="MCP/YpsA-like"/>
    <property type="match status" value="1"/>
</dbReference>
<dbReference type="EMBL" id="AYRZ02000003">
    <property type="protein sequence ID" value="PHT87211.1"/>
    <property type="molecule type" value="Genomic_DNA"/>
</dbReference>
<dbReference type="Gene3D" id="3.40.50.450">
    <property type="match status" value="1"/>
</dbReference>
<keyword evidence="8" id="KW-1185">Reference proteome</keyword>
<evidence type="ECO:0000256" key="2">
    <source>
        <dbReference type="ARBA" id="ARBA00012205"/>
    </source>
</evidence>
<evidence type="ECO:0000313" key="7">
    <source>
        <dbReference type="EMBL" id="PHT87211.1"/>
    </source>
</evidence>
<comment type="catalytic activity">
    <reaction evidence="5">
        <text>N(6)-(dimethylallyl)adenosine 5'-phosphate + H2O = N(6)-dimethylallyladenine + D-ribose 5-phosphate</text>
        <dbReference type="Rhea" id="RHEA:48560"/>
        <dbReference type="ChEBI" id="CHEBI:15377"/>
        <dbReference type="ChEBI" id="CHEBI:17660"/>
        <dbReference type="ChEBI" id="CHEBI:57526"/>
        <dbReference type="ChEBI" id="CHEBI:78346"/>
        <dbReference type="EC" id="3.2.2.n1"/>
    </reaction>
</comment>
<comment type="similarity">
    <text evidence="1">Belongs to the LOG family.</text>
</comment>
<dbReference type="Proteomes" id="UP000222542">
    <property type="component" value="Unassembled WGS sequence"/>
</dbReference>
<protein>
    <recommendedName>
        <fullName evidence="2">cytokinin riboside 5'-monophosphate phosphoribohydrolase</fullName>
        <ecNumber evidence="2">3.2.2.n1</ecNumber>
    </recommendedName>
</protein>
<reference evidence="7 8" key="1">
    <citation type="journal article" date="2014" name="Nat. Genet.">
        <title>Genome sequence of the hot pepper provides insights into the evolution of pungency in Capsicum species.</title>
        <authorList>
            <person name="Kim S."/>
            <person name="Park M."/>
            <person name="Yeom S.I."/>
            <person name="Kim Y.M."/>
            <person name="Lee J.M."/>
            <person name="Lee H.A."/>
            <person name="Seo E."/>
            <person name="Choi J."/>
            <person name="Cheong K."/>
            <person name="Kim K.T."/>
            <person name="Jung K."/>
            <person name="Lee G.W."/>
            <person name="Oh S.K."/>
            <person name="Bae C."/>
            <person name="Kim S.B."/>
            <person name="Lee H.Y."/>
            <person name="Kim S.Y."/>
            <person name="Kim M.S."/>
            <person name="Kang B.C."/>
            <person name="Jo Y.D."/>
            <person name="Yang H.B."/>
            <person name="Jeong H.J."/>
            <person name="Kang W.H."/>
            <person name="Kwon J.K."/>
            <person name="Shin C."/>
            <person name="Lim J.Y."/>
            <person name="Park J.H."/>
            <person name="Huh J.H."/>
            <person name="Kim J.S."/>
            <person name="Kim B.D."/>
            <person name="Cohen O."/>
            <person name="Paran I."/>
            <person name="Suh M.C."/>
            <person name="Lee S.B."/>
            <person name="Kim Y.K."/>
            <person name="Shin Y."/>
            <person name="Noh S.J."/>
            <person name="Park J."/>
            <person name="Seo Y.S."/>
            <person name="Kwon S.Y."/>
            <person name="Kim H.A."/>
            <person name="Park J.M."/>
            <person name="Kim H.J."/>
            <person name="Choi S.B."/>
            <person name="Bosland P.W."/>
            <person name="Reeves G."/>
            <person name="Jo S.H."/>
            <person name="Lee B.W."/>
            <person name="Cho H.T."/>
            <person name="Choi H.S."/>
            <person name="Lee M.S."/>
            <person name="Yu Y."/>
            <person name="Do Choi Y."/>
            <person name="Park B.S."/>
            <person name="van Deynze A."/>
            <person name="Ashrafi H."/>
            <person name="Hill T."/>
            <person name="Kim W.T."/>
            <person name="Pai H.S."/>
            <person name="Ahn H.K."/>
            <person name="Yeam I."/>
            <person name="Giovannoni J.J."/>
            <person name="Rose J.K."/>
            <person name="Sorensen I."/>
            <person name="Lee S.J."/>
            <person name="Kim R.W."/>
            <person name="Choi I.Y."/>
            <person name="Choi B.S."/>
            <person name="Lim J.S."/>
            <person name="Lee Y.H."/>
            <person name="Choi D."/>
        </authorList>
    </citation>
    <scope>NUCLEOTIDE SEQUENCE [LARGE SCALE GENOMIC DNA]</scope>
    <source>
        <strain evidence="8">cv. CM334</strain>
    </source>
</reference>
<dbReference type="STRING" id="4072.A0A2G2ZZ32"/>
<comment type="function">
    <text evidence="4">Cytokinin-activating enzyme working in the direct activation pathway. Phosphoribohydrolase that converts inactive cytokinin nucleotides to the biologically active free-base forms.</text>
</comment>
<sequence>MTVGSPTDMHQRKAEMTRHCYAFIALLGGYGTLDKLLEVISWAQLGIHDKPVGLLMWMDITIHYCHLLTKLWRKASSVSMLAKSSYLSQQQQSLSRNSRNMFLVMKELLRS</sequence>
<dbReference type="PANTHER" id="PTHR31223">
    <property type="entry name" value="LOG FAMILY PROTEIN YJL055W"/>
    <property type="match status" value="1"/>
</dbReference>
<accession>A0A2G2ZZ32</accession>
<proteinExistence type="inferred from homology"/>
<evidence type="ECO:0000313" key="8">
    <source>
        <dbReference type="Proteomes" id="UP000222542"/>
    </source>
</evidence>
<keyword evidence="3" id="KW-0203">Cytokinin biosynthesis</keyword>
<comment type="catalytic activity">
    <reaction evidence="6">
        <text>9-ribosyl-trans-zeatin 5'-phosphate + H2O = trans-zeatin + D-ribose 5-phosphate</text>
        <dbReference type="Rhea" id="RHEA:48564"/>
        <dbReference type="ChEBI" id="CHEBI:15377"/>
        <dbReference type="ChEBI" id="CHEBI:16522"/>
        <dbReference type="ChEBI" id="CHEBI:78346"/>
        <dbReference type="ChEBI" id="CHEBI:87947"/>
        <dbReference type="EC" id="3.2.2.n1"/>
    </reaction>
</comment>
<evidence type="ECO:0000256" key="6">
    <source>
        <dbReference type="ARBA" id="ARBA00049153"/>
    </source>
</evidence>
<evidence type="ECO:0000256" key="4">
    <source>
        <dbReference type="ARBA" id="ARBA00024884"/>
    </source>
</evidence>
<dbReference type="InterPro" id="IPR031100">
    <property type="entry name" value="LOG_fam"/>
</dbReference>
<dbReference type="Gramene" id="PHT87211">
    <property type="protein sequence ID" value="PHT87211"/>
    <property type="gene ID" value="T459_09317"/>
</dbReference>